<dbReference type="Gene3D" id="1.25.40.10">
    <property type="entry name" value="Tetratricopeptide repeat domain"/>
    <property type="match status" value="1"/>
</dbReference>
<dbReference type="Proteomes" id="UP001596241">
    <property type="component" value="Unassembled WGS sequence"/>
</dbReference>
<feature type="region of interest" description="Disordered" evidence="1">
    <location>
        <begin position="134"/>
        <end position="156"/>
    </location>
</feature>
<sequence length="450" mass="47309">MTLPRHPNRMLAALLTEADWSATDLARAVNALGAVQGLRLRYDHVSVARWLDGVRPRPPVAHLIGQVLGQRLGRRVTLQGTGLAEPPSGAAPVLRAALRGGDPVRRLAALCHADADPVRRGALASAALANPPRLHTGWGGRRPELPPADPRAPRVPAAAPGRLEKAALRTAVLGERYGGAHGRPALAAFLAAEAVPLLTAPAHPTVRRALFTGAAQLTLLLAGRTDEVGRPALARHYYDVALALARTAGDLASYTVVLRCLSVQAHRLGDHQQAAALADMAVDLAGGGVPEAVRAYLHAGRAAAGAGAGRGRGAGADLLTAETRLARATGPEGPFTSYPETALRYQRAEVLSCLGDHRAALGELELSLTRRPADHHKARTLLHARIADTLLALDEVDGAADHALKALRQHRRLAPGSAHGTLPRLAHRLAPYQANGQVRTFREALRSTAG</sequence>
<protein>
    <recommendedName>
        <fullName evidence="4">Transcriptional regulator</fullName>
    </recommendedName>
</protein>
<name>A0ABW1FCJ2_9ACTN</name>
<gene>
    <name evidence="2" type="ORF">ACFP3M_01980</name>
</gene>
<dbReference type="RefSeq" id="WP_345081394.1">
    <property type="nucleotide sequence ID" value="NZ_BAAAWG010000006.1"/>
</dbReference>
<keyword evidence="3" id="KW-1185">Reference proteome</keyword>
<evidence type="ECO:0000256" key="1">
    <source>
        <dbReference type="SAM" id="MobiDB-lite"/>
    </source>
</evidence>
<proteinExistence type="predicted"/>
<dbReference type="EMBL" id="JBHSPW010000001">
    <property type="protein sequence ID" value="MFC5891599.1"/>
    <property type="molecule type" value="Genomic_DNA"/>
</dbReference>
<evidence type="ECO:0000313" key="3">
    <source>
        <dbReference type="Proteomes" id="UP001596241"/>
    </source>
</evidence>
<evidence type="ECO:0008006" key="4">
    <source>
        <dbReference type="Google" id="ProtNLM"/>
    </source>
</evidence>
<dbReference type="InterPro" id="IPR011990">
    <property type="entry name" value="TPR-like_helical_dom_sf"/>
</dbReference>
<organism evidence="2 3">
    <name type="scientific">Streptomyces ramulosus</name>
    <dbReference type="NCBI Taxonomy" id="47762"/>
    <lineage>
        <taxon>Bacteria</taxon>
        <taxon>Bacillati</taxon>
        <taxon>Actinomycetota</taxon>
        <taxon>Actinomycetes</taxon>
        <taxon>Kitasatosporales</taxon>
        <taxon>Streptomycetaceae</taxon>
        <taxon>Streptomyces</taxon>
    </lineage>
</organism>
<comment type="caution">
    <text evidence="2">The sequence shown here is derived from an EMBL/GenBank/DDBJ whole genome shotgun (WGS) entry which is preliminary data.</text>
</comment>
<accession>A0ABW1FCJ2</accession>
<evidence type="ECO:0000313" key="2">
    <source>
        <dbReference type="EMBL" id="MFC5891599.1"/>
    </source>
</evidence>
<reference evidence="3" key="1">
    <citation type="journal article" date="2019" name="Int. J. Syst. Evol. Microbiol.">
        <title>The Global Catalogue of Microorganisms (GCM) 10K type strain sequencing project: providing services to taxonomists for standard genome sequencing and annotation.</title>
        <authorList>
            <consortium name="The Broad Institute Genomics Platform"/>
            <consortium name="The Broad Institute Genome Sequencing Center for Infectious Disease"/>
            <person name="Wu L."/>
            <person name="Ma J."/>
        </authorList>
    </citation>
    <scope>NUCLEOTIDE SEQUENCE [LARGE SCALE GENOMIC DNA]</scope>
    <source>
        <strain evidence="3">CGMCC 1.15809</strain>
    </source>
</reference>
<dbReference type="SUPFAM" id="SSF48452">
    <property type="entry name" value="TPR-like"/>
    <property type="match status" value="1"/>
</dbReference>